<dbReference type="AlphaFoldDB" id="A0A5C3QZB1"/>
<feature type="region of interest" description="Disordered" evidence="1">
    <location>
        <begin position="681"/>
        <end position="817"/>
    </location>
</feature>
<feature type="compositionally biased region" description="Polar residues" evidence="1">
    <location>
        <begin position="64"/>
        <end position="74"/>
    </location>
</feature>
<gene>
    <name evidence="2" type="ORF">BDV98DRAFT_238180</name>
</gene>
<feature type="compositionally biased region" description="Low complexity" evidence="1">
    <location>
        <begin position="731"/>
        <end position="740"/>
    </location>
</feature>
<feature type="region of interest" description="Disordered" evidence="1">
    <location>
        <begin position="359"/>
        <end position="411"/>
    </location>
</feature>
<reference evidence="2 3" key="1">
    <citation type="journal article" date="2019" name="Nat. Ecol. Evol.">
        <title>Megaphylogeny resolves global patterns of mushroom evolution.</title>
        <authorList>
            <person name="Varga T."/>
            <person name="Krizsan K."/>
            <person name="Foldi C."/>
            <person name="Dima B."/>
            <person name="Sanchez-Garcia M."/>
            <person name="Sanchez-Ramirez S."/>
            <person name="Szollosi G.J."/>
            <person name="Szarkandi J.G."/>
            <person name="Papp V."/>
            <person name="Albert L."/>
            <person name="Andreopoulos W."/>
            <person name="Angelini C."/>
            <person name="Antonin V."/>
            <person name="Barry K.W."/>
            <person name="Bougher N.L."/>
            <person name="Buchanan P."/>
            <person name="Buyck B."/>
            <person name="Bense V."/>
            <person name="Catcheside P."/>
            <person name="Chovatia M."/>
            <person name="Cooper J."/>
            <person name="Damon W."/>
            <person name="Desjardin D."/>
            <person name="Finy P."/>
            <person name="Geml J."/>
            <person name="Haridas S."/>
            <person name="Hughes K."/>
            <person name="Justo A."/>
            <person name="Karasinski D."/>
            <person name="Kautmanova I."/>
            <person name="Kiss B."/>
            <person name="Kocsube S."/>
            <person name="Kotiranta H."/>
            <person name="LaButti K.M."/>
            <person name="Lechner B.E."/>
            <person name="Liimatainen K."/>
            <person name="Lipzen A."/>
            <person name="Lukacs Z."/>
            <person name="Mihaltcheva S."/>
            <person name="Morgado L.N."/>
            <person name="Niskanen T."/>
            <person name="Noordeloos M.E."/>
            <person name="Ohm R.A."/>
            <person name="Ortiz-Santana B."/>
            <person name="Ovrebo C."/>
            <person name="Racz N."/>
            <person name="Riley R."/>
            <person name="Savchenko A."/>
            <person name="Shiryaev A."/>
            <person name="Soop K."/>
            <person name="Spirin V."/>
            <person name="Szebenyi C."/>
            <person name="Tomsovsky M."/>
            <person name="Tulloss R.E."/>
            <person name="Uehling J."/>
            <person name="Grigoriev I.V."/>
            <person name="Vagvolgyi C."/>
            <person name="Papp T."/>
            <person name="Martin F.M."/>
            <person name="Miettinen O."/>
            <person name="Hibbett D.S."/>
            <person name="Nagy L.G."/>
        </authorList>
    </citation>
    <scope>NUCLEOTIDE SEQUENCE [LARGE SCALE GENOMIC DNA]</scope>
    <source>
        <strain evidence="2 3">CBS 309.79</strain>
    </source>
</reference>
<feature type="compositionally biased region" description="Polar residues" evidence="1">
    <location>
        <begin position="383"/>
        <end position="394"/>
    </location>
</feature>
<feature type="compositionally biased region" description="Polar residues" evidence="1">
    <location>
        <begin position="359"/>
        <end position="371"/>
    </location>
</feature>
<proteinExistence type="predicted"/>
<feature type="region of interest" description="Disordered" evidence="1">
    <location>
        <begin position="486"/>
        <end position="644"/>
    </location>
</feature>
<feature type="compositionally biased region" description="Polar residues" evidence="1">
    <location>
        <begin position="597"/>
        <end position="610"/>
    </location>
</feature>
<organism evidence="2 3">
    <name type="scientific">Pterulicium gracile</name>
    <dbReference type="NCBI Taxonomy" id="1884261"/>
    <lineage>
        <taxon>Eukaryota</taxon>
        <taxon>Fungi</taxon>
        <taxon>Dikarya</taxon>
        <taxon>Basidiomycota</taxon>
        <taxon>Agaricomycotina</taxon>
        <taxon>Agaricomycetes</taxon>
        <taxon>Agaricomycetidae</taxon>
        <taxon>Agaricales</taxon>
        <taxon>Pleurotineae</taxon>
        <taxon>Pterulaceae</taxon>
        <taxon>Pterulicium</taxon>
    </lineage>
</organism>
<accession>A0A5C3QZB1</accession>
<dbReference type="OrthoDB" id="428577at2759"/>
<dbReference type="EMBL" id="ML178816">
    <property type="protein sequence ID" value="TFL05861.1"/>
    <property type="molecule type" value="Genomic_DNA"/>
</dbReference>
<feature type="compositionally biased region" description="Low complexity" evidence="1">
    <location>
        <begin position="578"/>
        <end position="596"/>
    </location>
</feature>
<evidence type="ECO:0000313" key="3">
    <source>
        <dbReference type="Proteomes" id="UP000305067"/>
    </source>
</evidence>
<name>A0A5C3QZB1_9AGAR</name>
<protein>
    <submittedName>
        <fullName evidence="2">Uncharacterized protein</fullName>
    </submittedName>
</protein>
<feature type="compositionally biased region" description="Low complexity" evidence="1">
    <location>
        <begin position="398"/>
        <end position="408"/>
    </location>
</feature>
<dbReference type="Proteomes" id="UP000305067">
    <property type="component" value="Unassembled WGS sequence"/>
</dbReference>
<feature type="compositionally biased region" description="Low complexity" evidence="1">
    <location>
        <begin position="703"/>
        <end position="717"/>
    </location>
</feature>
<feature type="compositionally biased region" description="Basic and acidic residues" evidence="1">
    <location>
        <begin position="539"/>
        <end position="549"/>
    </location>
</feature>
<feature type="region of interest" description="Disordered" evidence="1">
    <location>
        <begin position="1"/>
        <end position="121"/>
    </location>
</feature>
<feature type="compositionally biased region" description="Polar residues" evidence="1">
    <location>
        <begin position="747"/>
        <end position="756"/>
    </location>
</feature>
<feature type="compositionally biased region" description="Polar residues" evidence="1">
    <location>
        <begin position="41"/>
        <end position="54"/>
    </location>
</feature>
<keyword evidence="3" id="KW-1185">Reference proteome</keyword>
<dbReference type="STRING" id="1884261.A0A5C3QZB1"/>
<evidence type="ECO:0000313" key="2">
    <source>
        <dbReference type="EMBL" id="TFL05861.1"/>
    </source>
</evidence>
<feature type="compositionally biased region" description="Basic and acidic residues" evidence="1">
    <location>
        <begin position="556"/>
        <end position="566"/>
    </location>
</feature>
<sequence length="817" mass="91052">MRRITSLFVPKKDSDSQSSSSSSKRKTFSINTGLDVRTGKVTYTSDSISLTPETPQLRRDSVPSAHSSICSSGLRTPEDELQHPPLTKSSTRSRKSLFSWMPNKKTEAERSPIPNWRLSQSTPKLQLPSEPWLDSAERSPVSVIISTPPAASVSFPTIRTPPLLPDKLEAARRCLETITRNSLVSRAHSSPCHRSLGAPSFPRSGHLAHSLPVVQTLKNDLHKKRLLLELLRCQPHDLIPIATLADRPRPPVLVPTTTSEFDECRPNSDRVSSTNSNLEWWLSRPCFEGRNVAWFVVDAQFVMRPVSGTHLGVPELEFSPWIELVAGTPEEPPISVPKASSKPPPLAVTVSLPCNPSSNFRHSSLTAQPSPLRQGHEPKQPIKSLSSYEPTSAHVQEISIPSDSPISPTARRGVRFAEDDKEDQIPLGYVIRMKQRKAQKAQFLQEEREARRFALERARVEEERSRREQERQEWERERRAWDVERRKAEEVQKNRQLAQEVQLARSRRESQRAGFFGRANNSGNPWVLGPSALSSSIGDTKERSRHASDVKAPSRPTHDPTFRRSATESAVPRLTQHSPSPASSDSRASSLADQSQTHSRPPSIHSTPMSSIEDFRPPNRKRRSFAASDRSSSYYPPPVWTGVPQNVMMMPTGSTHNVMMVPFIPAMPGYLVPMDHSQMQMPLVPPTPPFFGESRSRSRSRHSSSSSRNSGNGSSESVNQMSQSQKKRSSTHSNASRSSSHLPPPSQYSTTQQWPNHQRRSTGELPQRPADRGSGYGSVGGKSAARGRSVQPQHPPMPQSPSPWTGLPSRRDFAPMR</sequence>
<evidence type="ECO:0000256" key="1">
    <source>
        <dbReference type="SAM" id="MobiDB-lite"/>
    </source>
</evidence>